<dbReference type="EMBL" id="BPVZ01000153">
    <property type="protein sequence ID" value="GKV41794.1"/>
    <property type="molecule type" value="Genomic_DNA"/>
</dbReference>
<evidence type="ECO:0000313" key="2">
    <source>
        <dbReference type="Proteomes" id="UP001054252"/>
    </source>
</evidence>
<gene>
    <name evidence="1" type="ORF">SLEP1_g49286</name>
</gene>
<dbReference type="AlphaFoldDB" id="A0AAV5LWB7"/>
<protein>
    <submittedName>
        <fullName evidence="1">Uncharacterized protein</fullName>
    </submittedName>
</protein>
<proteinExistence type="predicted"/>
<dbReference type="Proteomes" id="UP001054252">
    <property type="component" value="Unassembled WGS sequence"/>
</dbReference>
<sequence length="55" mass="5929">MLPSTTLGFSFQQADASPPQVLVISSFRASTLGGIVSLTHNFLVKLSMKPISFFL</sequence>
<accession>A0AAV5LWB7</accession>
<keyword evidence="2" id="KW-1185">Reference proteome</keyword>
<comment type="caution">
    <text evidence="1">The sequence shown here is derived from an EMBL/GenBank/DDBJ whole genome shotgun (WGS) entry which is preliminary data.</text>
</comment>
<evidence type="ECO:0000313" key="1">
    <source>
        <dbReference type="EMBL" id="GKV41794.1"/>
    </source>
</evidence>
<reference evidence="1 2" key="1">
    <citation type="journal article" date="2021" name="Commun. Biol.">
        <title>The genome of Shorea leprosula (Dipterocarpaceae) highlights the ecological relevance of drought in aseasonal tropical rainforests.</title>
        <authorList>
            <person name="Ng K.K.S."/>
            <person name="Kobayashi M.J."/>
            <person name="Fawcett J.A."/>
            <person name="Hatakeyama M."/>
            <person name="Paape T."/>
            <person name="Ng C.H."/>
            <person name="Ang C.C."/>
            <person name="Tnah L.H."/>
            <person name="Lee C.T."/>
            <person name="Nishiyama T."/>
            <person name="Sese J."/>
            <person name="O'Brien M.J."/>
            <person name="Copetti D."/>
            <person name="Mohd Noor M.I."/>
            <person name="Ong R.C."/>
            <person name="Putra M."/>
            <person name="Sireger I.Z."/>
            <person name="Indrioko S."/>
            <person name="Kosugi Y."/>
            <person name="Izuno A."/>
            <person name="Isagi Y."/>
            <person name="Lee S.L."/>
            <person name="Shimizu K.K."/>
        </authorList>
    </citation>
    <scope>NUCLEOTIDE SEQUENCE [LARGE SCALE GENOMIC DNA]</scope>
    <source>
        <strain evidence="1">214</strain>
    </source>
</reference>
<name>A0AAV5LWB7_9ROSI</name>
<organism evidence="1 2">
    <name type="scientific">Rubroshorea leprosula</name>
    <dbReference type="NCBI Taxonomy" id="152421"/>
    <lineage>
        <taxon>Eukaryota</taxon>
        <taxon>Viridiplantae</taxon>
        <taxon>Streptophyta</taxon>
        <taxon>Embryophyta</taxon>
        <taxon>Tracheophyta</taxon>
        <taxon>Spermatophyta</taxon>
        <taxon>Magnoliopsida</taxon>
        <taxon>eudicotyledons</taxon>
        <taxon>Gunneridae</taxon>
        <taxon>Pentapetalae</taxon>
        <taxon>rosids</taxon>
        <taxon>malvids</taxon>
        <taxon>Malvales</taxon>
        <taxon>Dipterocarpaceae</taxon>
        <taxon>Rubroshorea</taxon>
    </lineage>
</organism>